<dbReference type="RefSeq" id="WP_013684227.1">
    <property type="nucleotide sequence ID" value="NC_015320.1"/>
</dbReference>
<dbReference type="SUPFAM" id="SSF56770">
    <property type="entry name" value="HydA/Nqo6-like"/>
    <property type="match status" value="1"/>
</dbReference>
<organism evidence="3 4">
    <name type="scientific">Archaeoglobus veneficus (strain DSM 11195 / SNP6)</name>
    <dbReference type="NCBI Taxonomy" id="693661"/>
    <lineage>
        <taxon>Archaea</taxon>
        <taxon>Methanobacteriati</taxon>
        <taxon>Methanobacteriota</taxon>
        <taxon>Archaeoglobi</taxon>
        <taxon>Archaeoglobales</taxon>
        <taxon>Archaeoglobaceae</taxon>
        <taxon>Archaeoglobus</taxon>
    </lineage>
</organism>
<reference evidence="3 4" key="1">
    <citation type="submission" date="2011-03" db="EMBL/GenBank/DDBJ databases">
        <title>The complete genome of Archaeoglobus veneficus SNP6.</title>
        <authorList>
            <consortium name="US DOE Joint Genome Institute (JGI-PGF)"/>
            <person name="Lucas S."/>
            <person name="Copeland A."/>
            <person name="Lapidus A."/>
            <person name="Bruce D."/>
            <person name="Goodwin L."/>
            <person name="Pitluck S."/>
            <person name="Kyrpides N."/>
            <person name="Mavromatis K."/>
            <person name="Pagani I."/>
            <person name="Ivanova N."/>
            <person name="Mikhailova N."/>
            <person name="Lu M."/>
            <person name="Detter J.C."/>
            <person name="Tapia R."/>
            <person name="Han C."/>
            <person name="Land M."/>
            <person name="Hauser L."/>
            <person name="Markowitz V."/>
            <person name="Cheng J.-F."/>
            <person name="Hugenholtz P."/>
            <person name="Woyke T."/>
            <person name="Wu D."/>
            <person name="Spring S."/>
            <person name="Brambilla E."/>
            <person name="Klenk H.-P."/>
            <person name="Eisen J.A."/>
        </authorList>
    </citation>
    <scope>NUCLEOTIDE SEQUENCE [LARGE SCALE GENOMIC DNA]</scope>
    <source>
        <strain>SNP6</strain>
    </source>
</reference>
<dbReference type="GO" id="GO:0016491">
    <property type="term" value="F:oxidoreductase activity"/>
    <property type="evidence" value="ECO:0007669"/>
    <property type="project" value="UniProtKB-KW"/>
</dbReference>
<evidence type="ECO:0000313" key="4">
    <source>
        <dbReference type="Proteomes" id="UP000008136"/>
    </source>
</evidence>
<keyword evidence="4" id="KW-1185">Reference proteome</keyword>
<evidence type="ECO:0000313" key="3">
    <source>
        <dbReference type="EMBL" id="AEA47569.1"/>
    </source>
</evidence>
<dbReference type="PANTHER" id="PTHR42845:SF2">
    <property type="entry name" value="F420-NON-REDUCING HYDROGENASE VHU SUBUNIT G"/>
    <property type="match status" value="1"/>
</dbReference>
<evidence type="ECO:0000259" key="2">
    <source>
        <dbReference type="Pfam" id="PF01058"/>
    </source>
</evidence>
<gene>
    <name evidence="3" type="ordered locus">Arcve_1569</name>
</gene>
<keyword evidence="3" id="KW-0830">Ubiquinone</keyword>
<dbReference type="EMBL" id="CP002588">
    <property type="protein sequence ID" value="AEA47569.1"/>
    <property type="molecule type" value="Genomic_DNA"/>
</dbReference>
<dbReference type="Gene3D" id="3.40.50.700">
    <property type="entry name" value="NADH:ubiquinone oxidoreductase-like, 20kDa subunit"/>
    <property type="match status" value="1"/>
</dbReference>
<dbReference type="Pfam" id="PF01058">
    <property type="entry name" value="Oxidored_q6"/>
    <property type="match status" value="1"/>
</dbReference>
<proteinExistence type="predicted"/>
<dbReference type="PANTHER" id="PTHR42845">
    <property type="entry name" value="COENZYME F420-REDUCING HYDROGENASE, GAMMA SUBUNIT"/>
    <property type="match status" value="1"/>
</dbReference>
<dbReference type="AlphaFoldDB" id="F2KPP1"/>
<protein>
    <submittedName>
        <fullName evidence="3">NADH ubiquinone oxidoreductase 20 kDa subunit</fullName>
    </submittedName>
</protein>
<dbReference type="InterPro" id="IPR051349">
    <property type="entry name" value="Hydrogenase_assoc-protein"/>
</dbReference>
<feature type="domain" description="NADH:ubiquinone oxidoreductase-like 20kDa subunit" evidence="2">
    <location>
        <begin position="13"/>
        <end position="179"/>
    </location>
</feature>
<evidence type="ECO:0000256" key="1">
    <source>
        <dbReference type="ARBA" id="ARBA00023002"/>
    </source>
</evidence>
<dbReference type="GeneID" id="10394693"/>
<dbReference type="STRING" id="693661.Arcve_1569"/>
<name>F2KPP1_ARCVS</name>
<sequence length="327" mass="35583">MKPKVALYWCASCGGCEEAVVDLAEAILDVVEKVDIVFWPVAMDFKREDVEALEDGEIVASFINGAIRFSEHVEMVELLRKKSKLVFAFGACACFGGIPGLANCCSSDEIFDYVYRDSPTVVNPDDVRPTPGCEACNVRLDVPEFLDECKALDEVIDVDYYIPGCPPSVNIIVDAFTALLEGNLPPKGSVLASQKSVCHDCRLNETKPEKILIKEFKRVWEAEPEPDKCLLAQGFLCLGPVTRGGCGALCVGGNMPCTGCFGPLDGVMDYGAKALSYIASIVDSMDEEEIDRILEKIPDPLGLFYKYSLPKSLLGGRIRRVAGGDDV</sequence>
<dbReference type="eggNOG" id="arCOG02472">
    <property type="taxonomic scope" value="Archaea"/>
</dbReference>
<dbReference type="GO" id="GO:0051536">
    <property type="term" value="F:iron-sulfur cluster binding"/>
    <property type="evidence" value="ECO:0007669"/>
    <property type="project" value="InterPro"/>
</dbReference>
<dbReference type="Proteomes" id="UP000008136">
    <property type="component" value="Chromosome"/>
</dbReference>
<dbReference type="InterPro" id="IPR037024">
    <property type="entry name" value="NiFe_Hase_small_N_sf"/>
</dbReference>
<keyword evidence="1" id="KW-0560">Oxidoreductase</keyword>
<dbReference type="OrthoDB" id="37913at2157"/>
<dbReference type="HOGENOM" id="CLU_053270_0_0_2"/>
<accession>F2KPP1</accession>
<dbReference type="KEGG" id="ave:Arcve_1569"/>
<dbReference type="InterPro" id="IPR006137">
    <property type="entry name" value="NADH_UbQ_OxRdtase-like_20kDa"/>
</dbReference>